<keyword evidence="4" id="KW-1185">Reference proteome</keyword>
<dbReference type="PANTHER" id="PTHR30092">
    <property type="entry name" value="INNER MEMBRANE PROTEIN CRED"/>
    <property type="match status" value="1"/>
</dbReference>
<protein>
    <submittedName>
        <fullName evidence="3">Cell envelope integrity protein CreD</fullName>
    </submittedName>
</protein>
<keyword evidence="2" id="KW-1133">Transmembrane helix</keyword>
<dbReference type="Proteomes" id="UP000308149">
    <property type="component" value="Chromosome"/>
</dbReference>
<evidence type="ECO:0000313" key="4">
    <source>
        <dbReference type="Proteomes" id="UP000308149"/>
    </source>
</evidence>
<dbReference type="EMBL" id="CP040871">
    <property type="protein sequence ID" value="QDA56432.1"/>
    <property type="molecule type" value="Genomic_DNA"/>
</dbReference>
<feature type="region of interest" description="Disordered" evidence="1">
    <location>
        <begin position="25"/>
        <end position="51"/>
    </location>
</feature>
<organism evidence="3 4">
    <name type="scientific">Thermomonas aquatica</name>
    <dbReference type="NCBI Taxonomy" id="2202149"/>
    <lineage>
        <taxon>Bacteria</taxon>
        <taxon>Pseudomonadati</taxon>
        <taxon>Pseudomonadota</taxon>
        <taxon>Gammaproteobacteria</taxon>
        <taxon>Lysobacterales</taxon>
        <taxon>Lysobacteraceae</taxon>
        <taxon>Thermomonas</taxon>
    </lineage>
</organism>
<dbReference type="NCBIfam" id="NF008712">
    <property type="entry name" value="PRK11715.1-1"/>
    <property type="match status" value="1"/>
</dbReference>
<feature type="transmembrane region" description="Helical" evidence="2">
    <location>
        <begin position="359"/>
        <end position="377"/>
    </location>
</feature>
<evidence type="ECO:0000256" key="1">
    <source>
        <dbReference type="SAM" id="MobiDB-lite"/>
    </source>
</evidence>
<feature type="transmembrane region" description="Helical" evidence="2">
    <location>
        <begin position="463"/>
        <end position="481"/>
    </location>
</feature>
<keyword evidence="2" id="KW-0812">Transmembrane</keyword>
<gene>
    <name evidence="3" type="ORF">FHQ07_03455</name>
</gene>
<reference evidence="3 4" key="1">
    <citation type="submission" date="2019-06" db="EMBL/GenBank/DDBJ databases">
        <title>Thermomonas aquatica sp. nov., isolated from an industrial wastewater treatment plant.</title>
        <authorList>
            <person name="Jeon J.H."/>
            <person name="Park D.-S."/>
        </authorList>
    </citation>
    <scope>NUCLEOTIDE SEQUENCE [LARGE SCALE GENOMIC DNA]</scope>
    <source>
        <strain evidence="3 4">SY21</strain>
    </source>
</reference>
<keyword evidence="2" id="KW-0472">Membrane</keyword>
<dbReference type="InterPro" id="IPR010364">
    <property type="entry name" value="Uncharacterised_IM_CreD"/>
</dbReference>
<sequence>MVGAPSFANAKAAERSRCCRCRAERAHGPATSPTLHRRARGVSPRPASIVPPQDGRGVMRLGFKVAMVAVLTLAILIPLSMIRGVIGERQQYRAEAVRKVSAGIGGRQVLGGPVLVVPFEETVEENVTGDDGVARKVLRRKHSQWTFFPETLAIDGVLKPDSRKSGLFVVNVFEWSGQVDARFDAQIPADDGIAQRRIGQPWLSVGIADVIGLRGTTRFTVDGAAVKVAQGIGHADGPGIHARLPVPQAGSRLRLDARVGLRLQGTETFAMMPHAASNDLRVSSSWPHPKFDGKSPQQDIGGKGFRANWQIAAVATNAQRHYLQQPSLLADKGTPPDAVSVSLFDPVNPYTLADRATKYGLLFVLLTFVGFFMFELVKQVRVHPIQYLLVGLAIAIFFLLLVSLSERIDFGLSYLLAALACIGLIGFYLSSVLRSTPRGLGFAAMLGALYAALYGLLLSEDNALVMGAGLLFAILAAIMVATRKVDWYQLSAKVGVPPGSP</sequence>
<feature type="transmembrane region" description="Helical" evidence="2">
    <location>
        <begin position="410"/>
        <end position="428"/>
    </location>
</feature>
<evidence type="ECO:0000313" key="3">
    <source>
        <dbReference type="EMBL" id="QDA56432.1"/>
    </source>
</evidence>
<evidence type="ECO:0000256" key="2">
    <source>
        <dbReference type="SAM" id="Phobius"/>
    </source>
</evidence>
<feature type="transmembrane region" description="Helical" evidence="2">
    <location>
        <begin position="440"/>
        <end position="457"/>
    </location>
</feature>
<dbReference type="PIRSF" id="PIRSF004548">
    <property type="entry name" value="CreD"/>
    <property type="match status" value="1"/>
</dbReference>
<dbReference type="AlphaFoldDB" id="A0A5B7ZRM4"/>
<dbReference type="GO" id="GO:0005886">
    <property type="term" value="C:plasma membrane"/>
    <property type="evidence" value="ECO:0007669"/>
    <property type="project" value="TreeGrafter"/>
</dbReference>
<accession>A0A5B7ZRM4</accession>
<feature type="transmembrane region" description="Helical" evidence="2">
    <location>
        <begin position="65"/>
        <end position="86"/>
    </location>
</feature>
<proteinExistence type="predicted"/>
<dbReference type="KEGG" id="thes:FHQ07_03455"/>
<dbReference type="PANTHER" id="PTHR30092:SF0">
    <property type="entry name" value="INNER MEMBRANE PROTEIN CRED"/>
    <property type="match status" value="1"/>
</dbReference>
<name>A0A5B7ZRM4_9GAMM</name>
<dbReference type="Pfam" id="PF06123">
    <property type="entry name" value="CreD"/>
    <property type="match status" value="1"/>
</dbReference>
<dbReference type="OrthoDB" id="9791851at2"/>
<feature type="transmembrane region" description="Helical" evidence="2">
    <location>
        <begin position="384"/>
        <end position="404"/>
    </location>
</feature>